<feature type="region of interest" description="Disordered" evidence="1">
    <location>
        <begin position="222"/>
        <end position="243"/>
    </location>
</feature>
<dbReference type="InterPro" id="IPR010678">
    <property type="entry name" value="UTP25"/>
</dbReference>
<dbReference type="AlphaFoldDB" id="A0A1D2NAS2"/>
<feature type="region of interest" description="Disordered" evidence="1">
    <location>
        <begin position="1"/>
        <end position="208"/>
    </location>
</feature>
<dbReference type="Proteomes" id="UP000094527">
    <property type="component" value="Unassembled WGS sequence"/>
</dbReference>
<dbReference type="STRING" id="48709.A0A1D2NAS2"/>
<organism evidence="3 4">
    <name type="scientific">Orchesella cincta</name>
    <name type="common">Springtail</name>
    <name type="synonym">Podura cincta</name>
    <dbReference type="NCBI Taxonomy" id="48709"/>
    <lineage>
        <taxon>Eukaryota</taxon>
        <taxon>Metazoa</taxon>
        <taxon>Ecdysozoa</taxon>
        <taxon>Arthropoda</taxon>
        <taxon>Hexapoda</taxon>
        <taxon>Collembola</taxon>
        <taxon>Entomobryomorpha</taxon>
        <taxon>Entomobryoidea</taxon>
        <taxon>Orchesellidae</taxon>
        <taxon>Orchesellinae</taxon>
        <taxon>Orchesella</taxon>
    </lineage>
</organism>
<accession>A0A1D2NAS2</accession>
<evidence type="ECO:0000313" key="4">
    <source>
        <dbReference type="Proteomes" id="UP000094527"/>
    </source>
</evidence>
<feature type="compositionally biased region" description="Low complexity" evidence="1">
    <location>
        <begin position="115"/>
        <end position="126"/>
    </location>
</feature>
<evidence type="ECO:0000259" key="2">
    <source>
        <dbReference type="Pfam" id="PF22916"/>
    </source>
</evidence>
<feature type="compositionally biased region" description="Basic and acidic residues" evidence="1">
    <location>
        <begin position="55"/>
        <end position="76"/>
    </location>
</feature>
<keyword evidence="4" id="KW-1185">Reference proteome</keyword>
<reference evidence="3 4" key="1">
    <citation type="journal article" date="2016" name="Genome Biol. Evol.">
        <title>Gene Family Evolution Reflects Adaptation to Soil Environmental Stressors in the Genome of the Collembolan Orchesella cincta.</title>
        <authorList>
            <person name="Faddeeva-Vakhrusheva A."/>
            <person name="Derks M.F."/>
            <person name="Anvar S.Y."/>
            <person name="Agamennone V."/>
            <person name="Suring W."/>
            <person name="Smit S."/>
            <person name="van Straalen N.M."/>
            <person name="Roelofs D."/>
        </authorList>
    </citation>
    <scope>NUCLEOTIDE SEQUENCE [LARGE SCALE GENOMIC DNA]</scope>
    <source>
        <tissue evidence="3">Mixed pool</tissue>
    </source>
</reference>
<proteinExistence type="predicted"/>
<feature type="compositionally biased region" description="Acidic residues" evidence="1">
    <location>
        <begin position="179"/>
        <end position="188"/>
    </location>
</feature>
<dbReference type="OMA" id="EATPYNE"/>
<comment type="caution">
    <text evidence="3">The sequence shown here is derived from an EMBL/GenBank/DDBJ whole genome shotgun (WGS) entry which is preliminary data.</text>
</comment>
<dbReference type="Pfam" id="PF22916">
    <property type="entry name" value="UTP25_NTPase-like"/>
    <property type="match status" value="1"/>
</dbReference>
<feature type="compositionally biased region" description="Gly residues" evidence="1">
    <location>
        <begin position="15"/>
        <end position="48"/>
    </location>
</feature>
<dbReference type="GO" id="GO:0034511">
    <property type="term" value="F:U3 snoRNA binding"/>
    <property type="evidence" value="ECO:0007669"/>
    <property type="project" value="InterPro"/>
</dbReference>
<feature type="compositionally biased region" description="Acidic residues" evidence="1">
    <location>
        <begin position="233"/>
        <end position="243"/>
    </location>
</feature>
<feature type="domain" description="UTP25 NTP hydrolase-like" evidence="2">
    <location>
        <begin position="398"/>
        <end position="472"/>
    </location>
</feature>
<feature type="compositionally biased region" description="Basic residues" evidence="1">
    <location>
        <begin position="1"/>
        <end position="14"/>
    </location>
</feature>
<dbReference type="GO" id="GO:0032040">
    <property type="term" value="C:small-subunit processome"/>
    <property type="evidence" value="ECO:0007669"/>
    <property type="project" value="TreeGrafter"/>
</dbReference>
<protein>
    <submittedName>
        <fullName evidence="3">Digestive organ expansion factor</fullName>
    </submittedName>
</protein>
<dbReference type="EMBL" id="LJIJ01000115">
    <property type="protein sequence ID" value="ODN02354.1"/>
    <property type="molecule type" value="Genomic_DNA"/>
</dbReference>
<sequence>KMGRGGGRGKRGGSRGRGGGSGSRGRGGGSGGRGRGGGSRGRGRGGYGRSSSPMSRKDVSHMRQFGEKHPSQELGHDFGGPSVKKGRFDKGMGRGGRGTFNRGNDRRNFSDTTGEAVAAPASSSESESSDNEEEATPYNELLSVFTGKKQSSTVQVLSDEDDDDDEESNNSDEEKVEASGESEIEAGESEQSVSDNEESISEIGEDNADLAVVINSQVAADTGEISVSKPGNTEEEEEMVEPEDTVIDDAEIDPEINEADETADLDGIDPFVQHLEREMSEELQKEIKKEKPFMEKHSFDWPIIEKFTYLGLKKPSVLIEDAIQTSSIDLSELDRLPQVKIPDPPAIPTKNPTLENLHIKAQLHATIPIANQASIDKEACSQPLTSLQTELIDLASRYHDMYFPMRTVKNAEEIRLAYCLHAANHILKTRTRILHHNAKMANKTEVPEAYRDQGFVRPKILILAPFKDSALRQDYEFG</sequence>
<evidence type="ECO:0000313" key="3">
    <source>
        <dbReference type="EMBL" id="ODN02354.1"/>
    </source>
</evidence>
<dbReference type="GO" id="GO:0019843">
    <property type="term" value="F:rRNA binding"/>
    <property type="evidence" value="ECO:0007669"/>
    <property type="project" value="TreeGrafter"/>
</dbReference>
<feature type="compositionally biased region" description="Acidic residues" evidence="1">
    <location>
        <begin position="195"/>
        <end position="208"/>
    </location>
</feature>
<dbReference type="PANTHER" id="PTHR12933">
    <property type="entry name" value="ORF PROTEIN-RELATED"/>
    <property type="match status" value="1"/>
</dbReference>
<name>A0A1D2NAS2_ORCCI</name>
<evidence type="ECO:0000256" key="1">
    <source>
        <dbReference type="SAM" id="MobiDB-lite"/>
    </source>
</evidence>
<dbReference type="InterPro" id="IPR053940">
    <property type="entry name" value="UTP25_NTPase-like"/>
</dbReference>
<dbReference type="GO" id="GO:0000462">
    <property type="term" value="P:maturation of SSU-rRNA from tricistronic rRNA transcript (SSU-rRNA, 5.8S rRNA, LSU-rRNA)"/>
    <property type="evidence" value="ECO:0007669"/>
    <property type="project" value="TreeGrafter"/>
</dbReference>
<gene>
    <name evidence="3" type="ORF">Ocin01_04323</name>
</gene>
<dbReference type="OrthoDB" id="10264378at2759"/>
<feature type="non-terminal residue" evidence="3">
    <location>
        <position position="1"/>
    </location>
</feature>
<feature type="compositionally biased region" description="Acidic residues" evidence="1">
    <location>
        <begin position="158"/>
        <end position="171"/>
    </location>
</feature>
<dbReference type="PANTHER" id="PTHR12933:SF0">
    <property type="entry name" value="U3 SMALL NUCLEOLAR RNA-ASSOCIATED PROTEIN 25 HOMOLOG"/>
    <property type="match status" value="1"/>
</dbReference>